<keyword evidence="2" id="KW-1185">Reference proteome</keyword>
<dbReference type="AlphaFoldDB" id="A0A6S7I6I2"/>
<dbReference type="EMBL" id="CACRXK020004293">
    <property type="protein sequence ID" value="CAB4002221.1"/>
    <property type="molecule type" value="Genomic_DNA"/>
</dbReference>
<proteinExistence type="predicted"/>
<accession>A0A6S7I6I2</accession>
<evidence type="ECO:0000313" key="1">
    <source>
        <dbReference type="EMBL" id="CAB4002221.1"/>
    </source>
</evidence>
<reference evidence="1" key="1">
    <citation type="submission" date="2020-04" db="EMBL/GenBank/DDBJ databases">
        <authorList>
            <person name="Alioto T."/>
            <person name="Alioto T."/>
            <person name="Gomez Garrido J."/>
        </authorList>
    </citation>
    <scope>NUCLEOTIDE SEQUENCE</scope>
    <source>
        <strain evidence="1">A484AB</strain>
    </source>
</reference>
<name>A0A6S7I6I2_PARCT</name>
<dbReference type="PANTHER" id="PTHR47018">
    <property type="entry name" value="CXC DOMAIN-CONTAINING PROTEIN-RELATED"/>
    <property type="match status" value="1"/>
</dbReference>
<protein>
    <submittedName>
        <fullName evidence="1">Uncharacterized protein</fullName>
    </submittedName>
</protein>
<sequence>MNIIKKTTEHLHPGQVPVIAVDQPLFAVAKQIQWNWPQTHGEQNFVILLGGLHIEMVALKMLGDWLEDSRWTSALVEAGIANPGMANSFAKALNVKRARCAHQLTASALYALLNKSICRERRRNGIGTYSILRQMKMSRRFSSIAVDQAHKQNNTLVKGDGGDIGLTENPGALRLWMISGPEIARMITEFEDDTAFITDEKTDQAKHHEERHRVQISFAKDVKALVHVMEDMGNPFLEESADLLVLVTRTIADASMVATVHQIEAECLTEEKRSICEPIKKNKYKLFSSPPPKIPSKDKQQIAMLKSDCGLYSRLYIACQTRDGDLDKFFEHENQGCPPSLSQHGNLCLPGNKSDLLQCTGAVIPVVTDSPNSIDVTIIDSAAAINMLKPTPAVKTFHDYAEHVFIPYIKGQLQHTKRFDVVWDEYTPNSLKETRKKRGRGIRRRVQSSTKLPSKWHEFLRVNENMTELFAFLANHILSADFGSNKQVISNHRSTSSLQSAL</sequence>
<organism evidence="1 2">
    <name type="scientific">Paramuricea clavata</name>
    <name type="common">Red gorgonian</name>
    <name type="synonym">Violescent sea-whip</name>
    <dbReference type="NCBI Taxonomy" id="317549"/>
    <lineage>
        <taxon>Eukaryota</taxon>
        <taxon>Metazoa</taxon>
        <taxon>Cnidaria</taxon>
        <taxon>Anthozoa</taxon>
        <taxon>Octocorallia</taxon>
        <taxon>Malacalcyonacea</taxon>
        <taxon>Plexauridae</taxon>
        <taxon>Paramuricea</taxon>
    </lineage>
</organism>
<dbReference type="OrthoDB" id="5984344at2759"/>
<comment type="caution">
    <text evidence="1">The sequence shown here is derived from an EMBL/GenBank/DDBJ whole genome shotgun (WGS) entry which is preliminary data.</text>
</comment>
<dbReference type="Proteomes" id="UP001152795">
    <property type="component" value="Unassembled WGS sequence"/>
</dbReference>
<gene>
    <name evidence="1" type="ORF">PACLA_8A006045</name>
</gene>
<evidence type="ECO:0000313" key="2">
    <source>
        <dbReference type="Proteomes" id="UP001152795"/>
    </source>
</evidence>